<name>A0ABX3P9Y9_9HYPH</name>
<comment type="caution">
    <text evidence="3">The sequence shown here is derived from an EMBL/GenBank/DDBJ whole genome shotgun (WGS) entry which is preliminary data.</text>
</comment>
<dbReference type="InterPro" id="IPR036086">
    <property type="entry name" value="ParB/Sulfiredoxin_sf"/>
</dbReference>
<dbReference type="Gene3D" id="3.90.1530.30">
    <property type="match status" value="1"/>
</dbReference>
<sequence>MQIMKVDPRALKENPDRMRQSKSSPQADALMLATIKAVGIVQPPVVAPETDGGNGYIIDAGHRRVRLAIAAGLEEIEILVVDAANDNGAMRSMVENSAREALNPVDQWRGIERLVALGWTEEAIAVALALPVRQIRKLRLLANVFPAMLEQMALGDMPSEQQLRVIAAAVQVDQKEVWKAHKPKKGDTAPWWQIANALTKKRMYARDARFGDDLAQAYGIEWVEDLFAPADQDGRYTTNVEGFLGAQHEWMINNLPKNGAIVDVNNWGQPELPKKASQVYGKPSKSDHQAMYLDRDGKVQAVHFRMPEAAKPKGVGGDGSVTGGDEADAIATPKVRPDVTQKGHDMIGDFRTDALHDALGRAPIEDDMLMALMVLAFAGQNVRVDSGADGTFYGGKRFSRHAVGLFDEHGKLAFDQDTLRVAVRSVLIDVLSCRRGMSNSGMVARIAGEAIGADEFLPNMGSEDFLLCLSRQALEASCAEASVQPRQKVRETRAALVEHFASEHFVHPSGRFAPTAEELLDWIRAGAAIDVIGAGSQDDDNGDTSDPTEKHERQGEEEADQDDLQDTDAEADDSRDQDFDQRAAA</sequence>
<evidence type="ECO:0000313" key="3">
    <source>
        <dbReference type="EMBL" id="OQP84495.1"/>
    </source>
</evidence>
<dbReference type="SMART" id="SM00470">
    <property type="entry name" value="ParB"/>
    <property type="match status" value="1"/>
</dbReference>
<evidence type="ECO:0000259" key="2">
    <source>
        <dbReference type="SMART" id="SM00470"/>
    </source>
</evidence>
<dbReference type="Gene3D" id="1.10.10.2830">
    <property type="match status" value="1"/>
</dbReference>
<dbReference type="EMBL" id="MSPX01000020">
    <property type="protein sequence ID" value="OQP84495.1"/>
    <property type="molecule type" value="Genomic_DNA"/>
</dbReference>
<reference evidence="3 4" key="1">
    <citation type="journal article" date="2017" name="Antonie Van Leeuwenhoek">
        <title>Rhizobium rhizosphaerae sp. nov., a novel species isolated from rice rhizosphere.</title>
        <authorList>
            <person name="Zhao J.J."/>
            <person name="Zhang J."/>
            <person name="Zhang R.J."/>
            <person name="Zhang C.W."/>
            <person name="Yin H.Q."/>
            <person name="Zhang X.X."/>
        </authorList>
    </citation>
    <scope>NUCLEOTIDE SEQUENCE [LARGE SCALE GENOMIC DNA]</scope>
    <source>
        <strain evidence="3 4">RD15</strain>
    </source>
</reference>
<dbReference type="PANTHER" id="PTHR33375:SF7">
    <property type="entry name" value="CHROMOSOME 2-PARTITIONING PROTEIN PARB-RELATED"/>
    <property type="match status" value="1"/>
</dbReference>
<dbReference type="NCBIfam" id="NF010406">
    <property type="entry name" value="PRK13832.1"/>
    <property type="match status" value="1"/>
</dbReference>
<feature type="region of interest" description="Disordered" evidence="1">
    <location>
        <begin position="1"/>
        <end position="25"/>
    </location>
</feature>
<evidence type="ECO:0000256" key="1">
    <source>
        <dbReference type="SAM" id="MobiDB-lite"/>
    </source>
</evidence>
<dbReference type="InterPro" id="IPR003115">
    <property type="entry name" value="ParB_N"/>
</dbReference>
<gene>
    <name evidence="3" type="ORF">BTR14_19160</name>
</gene>
<feature type="compositionally biased region" description="Basic and acidic residues" evidence="1">
    <location>
        <begin position="547"/>
        <end position="556"/>
    </location>
</feature>
<dbReference type="RefSeq" id="WP_081177336.1">
    <property type="nucleotide sequence ID" value="NZ_MSPX01000020.1"/>
</dbReference>
<keyword evidence="4" id="KW-1185">Reference proteome</keyword>
<feature type="region of interest" description="Disordered" evidence="1">
    <location>
        <begin position="533"/>
        <end position="585"/>
    </location>
</feature>
<dbReference type="SUPFAM" id="SSF109709">
    <property type="entry name" value="KorB DNA-binding domain-like"/>
    <property type="match status" value="1"/>
</dbReference>
<dbReference type="SUPFAM" id="SSF110849">
    <property type="entry name" value="ParB/Sulfiredoxin"/>
    <property type="match status" value="1"/>
</dbReference>
<protein>
    <submittedName>
        <fullName evidence="3">Plasmid partitioning protein</fullName>
    </submittedName>
</protein>
<organism evidence="3 4">
    <name type="scientific">Xaviernesmea rhizosphaerae</name>
    <dbReference type="NCBI Taxonomy" id="1672749"/>
    <lineage>
        <taxon>Bacteria</taxon>
        <taxon>Pseudomonadati</taxon>
        <taxon>Pseudomonadota</taxon>
        <taxon>Alphaproteobacteria</taxon>
        <taxon>Hyphomicrobiales</taxon>
        <taxon>Rhizobiaceae</taxon>
        <taxon>Rhizobium/Agrobacterium group</taxon>
        <taxon>Xaviernesmea</taxon>
    </lineage>
</organism>
<accession>A0ABX3P9Y9</accession>
<dbReference type="InterPro" id="IPR050336">
    <property type="entry name" value="Chromosome_partition/occlusion"/>
</dbReference>
<evidence type="ECO:0000313" key="4">
    <source>
        <dbReference type="Proteomes" id="UP000192652"/>
    </source>
</evidence>
<feature type="compositionally biased region" description="Basic and acidic residues" evidence="1">
    <location>
        <begin position="572"/>
        <end position="585"/>
    </location>
</feature>
<dbReference type="Proteomes" id="UP000192652">
    <property type="component" value="Unassembled WGS sequence"/>
</dbReference>
<proteinExistence type="predicted"/>
<dbReference type="PANTHER" id="PTHR33375">
    <property type="entry name" value="CHROMOSOME-PARTITIONING PROTEIN PARB-RELATED"/>
    <property type="match status" value="1"/>
</dbReference>
<dbReference type="Pfam" id="PF02195">
    <property type="entry name" value="ParB_N"/>
    <property type="match status" value="1"/>
</dbReference>
<feature type="compositionally biased region" description="Acidic residues" evidence="1">
    <location>
        <begin position="557"/>
        <end position="571"/>
    </location>
</feature>
<feature type="domain" description="ParB-like N-terminal" evidence="2">
    <location>
        <begin position="4"/>
        <end position="97"/>
    </location>
</feature>
<feature type="compositionally biased region" description="Basic and acidic residues" evidence="1">
    <location>
        <begin position="1"/>
        <end position="19"/>
    </location>
</feature>